<evidence type="ECO:0008006" key="5">
    <source>
        <dbReference type="Google" id="ProtNLM"/>
    </source>
</evidence>
<feature type="compositionally biased region" description="Basic residues" evidence="1">
    <location>
        <begin position="333"/>
        <end position="346"/>
    </location>
</feature>
<comment type="caution">
    <text evidence="3">The sequence shown here is derived from an EMBL/GenBank/DDBJ whole genome shotgun (WGS) entry which is preliminary data.</text>
</comment>
<gene>
    <name evidence="3" type="ORF">DWX77_12735</name>
</gene>
<dbReference type="InterPro" id="IPR005325">
    <property type="entry name" value="DUF308_memb"/>
</dbReference>
<evidence type="ECO:0000256" key="2">
    <source>
        <dbReference type="SAM" id="Phobius"/>
    </source>
</evidence>
<accession>A0A412KQ05</accession>
<dbReference type="Pfam" id="PF03729">
    <property type="entry name" value="DUF308"/>
    <property type="match status" value="1"/>
</dbReference>
<organism evidence="3 4">
    <name type="scientific">Blautia obeum</name>
    <dbReference type="NCBI Taxonomy" id="40520"/>
    <lineage>
        <taxon>Bacteria</taxon>
        <taxon>Bacillati</taxon>
        <taxon>Bacillota</taxon>
        <taxon>Clostridia</taxon>
        <taxon>Lachnospirales</taxon>
        <taxon>Lachnospiraceae</taxon>
        <taxon>Blautia</taxon>
    </lineage>
</organism>
<evidence type="ECO:0000313" key="4">
    <source>
        <dbReference type="Proteomes" id="UP000284242"/>
    </source>
</evidence>
<feature type="transmembrane region" description="Helical" evidence="2">
    <location>
        <begin position="125"/>
        <end position="146"/>
    </location>
</feature>
<dbReference type="EMBL" id="QRVV01000045">
    <property type="protein sequence ID" value="RGS70938.1"/>
    <property type="molecule type" value="Genomic_DNA"/>
</dbReference>
<feature type="region of interest" description="Disordered" evidence="1">
    <location>
        <begin position="331"/>
        <end position="353"/>
    </location>
</feature>
<dbReference type="AlphaFoldDB" id="A0A412KQ05"/>
<keyword evidence="2" id="KW-0472">Membrane</keyword>
<feature type="transmembrane region" description="Helical" evidence="2">
    <location>
        <begin position="152"/>
        <end position="172"/>
    </location>
</feature>
<name>A0A412KQ05_9FIRM</name>
<dbReference type="PANTHER" id="PTHR34989">
    <property type="entry name" value="PROTEIN HDED"/>
    <property type="match status" value="1"/>
</dbReference>
<dbReference type="GO" id="GO:0005886">
    <property type="term" value="C:plasma membrane"/>
    <property type="evidence" value="ECO:0007669"/>
    <property type="project" value="TreeGrafter"/>
</dbReference>
<evidence type="ECO:0000256" key="1">
    <source>
        <dbReference type="SAM" id="MobiDB-lite"/>
    </source>
</evidence>
<dbReference type="PANTHER" id="PTHR34989:SF1">
    <property type="entry name" value="PROTEIN HDED"/>
    <property type="match status" value="1"/>
</dbReference>
<evidence type="ECO:0000313" key="3">
    <source>
        <dbReference type="EMBL" id="RGS70938.1"/>
    </source>
</evidence>
<dbReference type="PROSITE" id="PS51257">
    <property type="entry name" value="PROKAR_LIPOPROTEIN"/>
    <property type="match status" value="1"/>
</dbReference>
<feature type="transmembrane region" description="Helical" evidence="2">
    <location>
        <begin position="92"/>
        <end position="113"/>
    </location>
</feature>
<proteinExistence type="predicted"/>
<feature type="compositionally biased region" description="Basic and acidic residues" evidence="1">
    <location>
        <begin position="265"/>
        <end position="275"/>
    </location>
</feature>
<dbReference type="InterPro" id="IPR052712">
    <property type="entry name" value="Acid_resist_chaperone_HdeD"/>
</dbReference>
<feature type="region of interest" description="Disordered" evidence="1">
    <location>
        <begin position="191"/>
        <end position="304"/>
    </location>
</feature>
<keyword evidence="2" id="KW-1133">Transmembrane helix</keyword>
<keyword evidence="2" id="KW-0812">Transmembrane</keyword>
<feature type="transmembrane region" description="Helical" evidence="2">
    <location>
        <begin position="12"/>
        <end position="34"/>
    </location>
</feature>
<feature type="transmembrane region" description="Helical" evidence="2">
    <location>
        <begin position="40"/>
        <end position="59"/>
    </location>
</feature>
<feature type="transmembrane region" description="Helical" evidence="2">
    <location>
        <begin position="66"/>
        <end position="86"/>
    </location>
</feature>
<sequence length="353" mass="39076">MWEKINNFLKGQIVTSIIYIALGACLVFMPVSTVNVICKFVFGILLILVGLYHILIYVAEKLNSTIFDLFSGGVLMVLGIFLFMNPQIVVKLLPILLGTFILVDSIWSLKGSLKLKKRGAGSWKFLLLGSIIFIALGISLVVNPFTMVKYTVIFAGWIFLCNGVIDMIYLILLRKGLKEIKQDVEAVDADGEIISGEDSGETDDLDTEASVQPEEPIAPEPEYAPWSSRKKEKSTETDIPGFTEEEKEDNATSGQEDFGTEEADREVSEMEKSLDDVQANEDDTSVDGVTDTITGQDNDTPLAGRGAYVVSEPTITDDNLSDTKDESLLGMFSRKHKHNKKRKLTKSSHFDGR</sequence>
<reference evidence="3 4" key="1">
    <citation type="submission" date="2018-08" db="EMBL/GenBank/DDBJ databases">
        <title>A genome reference for cultivated species of the human gut microbiota.</title>
        <authorList>
            <person name="Zou Y."/>
            <person name="Xue W."/>
            <person name="Luo G."/>
        </authorList>
    </citation>
    <scope>NUCLEOTIDE SEQUENCE [LARGE SCALE GENOMIC DNA]</scope>
    <source>
        <strain evidence="3 4">AF21-24</strain>
    </source>
</reference>
<feature type="compositionally biased region" description="Acidic residues" evidence="1">
    <location>
        <begin position="198"/>
        <end position="207"/>
    </location>
</feature>
<dbReference type="Proteomes" id="UP000284242">
    <property type="component" value="Unassembled WGS sequence"/>
</dbReference>
<protein>
    <recommendedName>
        <fullName evidence="5">DUF308 domain-containing protein</fullName>
    </recommendedName>
</protein>